<feature type="region of interest" description="Disordered" evidence="1">
    <location>
        <begin position="74"/>
        <end position="97"/>
    </location>
</feature>
<gene>
    <name evidence="3" type="primary">LOC127750908</name>
</gene>
<evidence type="ECO:0000313" key="2">
    <source>
        <dbReference type="Proteomes" id="UP000504606"/>
    </source>
</evidence>
<organism evidence="2 3">
    <name type="scientific">Frankliniella occidentalis</name>
    <name type="common">Western flower thrips</name>
    <name type="synonym">Euthrips occidentalis</name>
    <dbReference type="NCBI Taxonomy" id="133901"/>
    <lineage>
        <taxon>Eukaryota</taxon>
        <taxon>Metazoa</taxon>
        <taxon>Ecdysozoa</taxon>
        <taxon>Arthropoda</taxon>
        <taxon>Hexapoda</taxon>
        <taxon>Insecta</taxon>
        <taxon>Pterygota</taxon>
        <taxon>Neoptera</taxon>
        <taxon>Paraneoptera</taxon>
        <taxon>Thysanoptera</taxon>
        <taxon>Terebrantia</taxon>
        <taxon>Thripoidea</taxon>
        <taxon>Thripidae</taxon>
        <taxon>Frankliniella</taxon>
    </lineage>
</organism>
<dbReference type="PANTHER" id="PTHR31025">
    <property type="entry name" value="SI:CH211-196P9.1-RELATED"/>
    <property type="match status" value="1"/>
</dbReference>
<dbReference type="Proteomes" id="UP000504606">
    <property type="component" value="Unplaced"/>
</dbReference>
<keyword evidence="2" id="KW-1185">Reference proteome</keyword>
<dbReference type="GeneID" id="127750908"/>
<name>A0A9C6X5P8_FRAOC</name>
<dbReference type="KEGG" id="foc:127750908"/>
<feature type="region of interest" description="Disordered" evidence="1">
    <location>
        <begin position="291"/>
        <end position="314"/>
    </location>
</feature>
<dbReference type="OrthoDB" id="8806090at2759"/>
<proteinExistence type="predicted"/>
<dbReference type="PANTHER" id="PTHR31025:SF22">
    <property type="entry name" value="IP13529P"/>
    <property type="match status" value="1"/>
</dbReference>
<accession>A0A9C6X5P8</accession>
<protein>
    <submittedName>
        <fullName evidence="3">Uncharacterized protein LOC127750908</fullName>
    </submittedName>
</protein>
<evidence type="ECO:0000313" key="3">
    <source>
        <dbReference type="RefSeq" id="XP_052129546.1"/>
    </source>
</evidence>
<dbReference type="AlphaFoldDB" id="A0A9C6X5P8"/>
<sequence length="547" mass="62282">MADFMDFDECLTDNIQKILPHLSASDASDVSRFLQNKGVRKLVDLRRITVNILNEKLNFIESSDLYDAWQSAYGTSQSSNNEQPTSSAAQPSNSSRIPLRTLQENARETISQSRIPVFDENSPYFPSGVRAAIKANKRPSPDDRQLMVENVVDYCKEKIPNFYRTDLAVVAKQIVKDYEKSFKDTIVVSDHGSDSLYKQFISRLDNQDRKNKRKAKAADKEASGSKEAYGCVLWDPPLPPSETEESLEIIRLDLEKMSRISKKDWDWRIIKKKLTDSYYLQRKHINVTIAPAPQQKKGTKRKRATVEEEEEESTDDPVVSVPVIKSKWPLLFSAQGMNIHFKILTNVDLKGKISAYVASESKRLIEFLSTKNDSLAKLKRNMARAEEQGLGSTKLVATINMLICYFKEDMEYFVRFTEKTSTYEEVKEFHDLPAEKTPILVAAGDSLYNFEKLFVFIDNILVSVVKNILDGLVLLFSAHFIFNIYYSEKVACFLTFIQKAIAGISPTRGSKSLNAALTRRANEKTVKIQNSMELVKQQELEEKNAPL</sequence>
<dbReference type="RefSeq" id="XP_052129546.1">
    <property type="nucleotide sequence ID" value="XM_052273586.1"/>
</dbReference>
<reference evidence="3" key="1">
    <citation type="submission" date="2025-08" db="UniProtKB">
        <authorList>
            <consortium name="RefSeq"/>
        </authorList>
    </citation>
    <scope>IDENTIFICATION</scope>
    <source>
        <tissue evidence="3">Whole organism</tissue>
    </source>
</reference>
<evidence type="ECO:0000256" key="1">
    <source>
        <dbReference type="SAM" id="MobiDB-lite"/>
    </source>
</evidence>